<dbReference type="AlphaFoldDB" id="A0A934J7J5"/>
<dbReference type="InterPro" id="IPR027417">
    <property type="entry name" value="P-loop_NTPase"/>
</dbReference>
<dbReference type="GO" id="GO:0006261">
    <property type="term" value="P:DNA-templated DNA replication"/>
    <property type="evidence" value="ECO:0007669"/>
    <property type="project" value="TreeGrafter"/>
</dbReference>
<evidence type="ECO:0000256" key="6">
    <source>
        <dbReference type="ARBA" id="ARBA00022932"/>
    </source>
</evidence>
<evidence type="ECO:0000256" key="1">
    <source>
        <dbReference type="ARBA" id="ARBA00012417"/>
    </source>
</evidence>
<dbReference type="Proteomes" id="UP000640274">
    <property type="component" value="Unassembled WGS sequence"/>
</dbReference>
<dbReference type="Gene3D" id="1.10.8.60">
    <property type="match status" value="1"/>
</dbReference>
<dbReference type="GO" id="GO:0009360">
    <property type="term" value="C:DNA polymerase III complex"/>
    <property type="evidence" value="ECO:0007669"/>
    <property type="project" value="InterPro"/>
</dbReference>
<keyword evidence="4 11" id="KW-0548">Nucleotidyltransferase</keyword>
<keyword evidence="12" id="KW-1185">Reference proteome</keyword>
<comment type="catalytic activity">
    <reaction evidence="8">
        <text>DNA(n) + a 2'-deoxyribonucleoside 5'-triphosphate = DNA(n+1) + diphosphate</text>
        <dbReference type="Rhea" id="RHEA:22508"/>
        <dbReference type="Rhea" id="RHEA-COMP:17339"/>
        <dbReference type="Rhea" id="RHEA-COMP:17340"/>
        <dbReference type="ChEBI" id="CHEBI:33019"/>
        <dbReference type="ChEBI" id="CHEBI:61560"/>
        <dbReference type="ChEBI" id="CHEBI:173112"/>
        <dbReference type="EC" id="2.7.7.7"/>
    </reaction>
</comment>
<gene>
    <name evidence="11" type="primary">holA</name>
    <name evidence="11" type="ORF">JFN88_17895</name>
</gene>
<keyword evidence="5" id="KW-0235">DNA replication</keyword>
<dbReference type="EMBL" id="JAELUP010000103">
    <property type="protein sequence ID" value="MBJ6363078.1"/>
    <property type="molecule type" value="Genomic_DNA"/>
</dbReference>
<dbReference type="NCBIfam" id="TIGR01128">
    <property type="entry name" value="holA"/>
    <property type="match status" value="1"/>
</dbReference>
<dbReference type="EC" id="2.7.7.7" evidence="1"/>
<dbReference type="Gene3D" id="3.40.50.300">
    <property type="entry name" value="P-loop containing nucleotide triphosphate hydrolases"/>
    <property type="match status" value="1"/>
</dbReference>
<evidence type="ECO:0000256" key="5">
    <source>
        <dbReference type="ARBA" id="ARBA00022705"/>
    </source>
</evidence>
<evidence type="ECO:0000313" key="12">
    <source>
        <dbReference type="Proteomes" id="UP000640274"/>
    </source>
</evidence>
<name>A0A934J7J5_9BACL</name>
<dbReference type="PANTHER" id="PTHR34388">
    <property type="entry name" value="DNA POLYMERASE III SUBUNIT DELTA"/>
    <property type="match status" value="1"/>
</dbReference>
<dbReference type="Pfam" id="PF21694">
    <property type="entry name" value="DNA_pol3_delta_C"/>
    <property type="match status" value="1"/>
</dbReference>
<dbReference type="PANTHER" id="PTHR34388:SF1">
    <property type="entry name" value="DNA POLYMERASE III SUBUNIT DELTA"/>
    <property type="match status" value="1"/>
</dbReference>
<dbReference type="InterPro" id="IPR010372">
    <property type="entry name" value="DNA_pol3_delta_N"/>
</dbReference>
<dbReference type="InterPro" id="IPR048466">
    <property type="entry name" value="DNA_pol3_delta-like_C"/>
</dbReference>
<dbReference type="InterPro" id="IPR005790">
    <property type="entry name" value="DNA_polIII_delta"/>
</dbReference>
<reference evidence="11" key="1">
    <citation type="submission" date="2020-12" db="EMBL/GenBank/DDBJ databases">
        <authorList>
            <person name="Huq M.A."/>
        </authorList>
    </citation>
    <scope>NUCLEOTIDE SEQUENCE</scope>
    <source>
        <strain evidence="11">MAHUQ-46</strain>
    </source>
</reference>
<evidence type="ECO:0000259" key="9">
    <source>
        <dbReference type="Pfam" id="PF06144"/>
    </source>
</evidence>
<feature type="domain" description="DNA polymerase III delta subunit-like C-terminal" evidence="10">
    <location>
        <begin position="216"/>
        <end position="336"/>
    </location>
</feature>
<accession>A0A934J7J5</accession>
<evidence type="ECO:0000256" key="7">
    <source>
        <dbReference type="ARBA" id="ARBA00034754"/>
    </source>
</evidence>
<evidence type="ECO:0000259" key="10">
    <source>
        <dbReference type="Pfam" id="PF21694"/>
    </source>
</evidence>
<dbReference type="GO" id="GO:0003677">
    <property type="term" value="F:DNA binding"/>
    <property type="evidence" value="ECO:0007669"/>
    <property type="project" value="InterPro"/>
</dbReference>
<feature type="domain" description="DNA polymerase III delta N-terminal" evidence="9">
    <location>
        <begin position="19"/>
        <end position="138"/>
    </location>
</feature>
<keyword evidence="6" id="KW-0239">DNA-directed DNA polymerase</keyword>
<sequence length="338" mass="38879">MDLRSATKEIRGGQVRPVYVLYGKERYRMQEFVTFLTDQLLNAEEKELGIVKYDTAETLIQEAVLEAETLPFFAARKIILIRDQTLLAAGKESKLEHQPDRLLDYLKEPCETSTIVFLVQADKLDERRKLVKRLKELDVLLMFQELEGNDLLRWMIKRAQTQGRELDEGAAELIMMRCGHNLQQISQEVDKLCLYVGEGGKIGRNEADTLTIPSVEEDVFALVDAMASFQTKRALELYKQLLLRKEEPIKIVALMARQFRIMLQIKELEGYQYTPQQIGSNLGLHPYVVKLAAEKARRYEASRLAIELSRLAELDYHMKTGQIDKVLGVELFLLRMGA</sequence>
<organism evidence="11 12">
    <name type="scientific">Paenibacillus roseus</name>
    <dbReference type="NCBI Taxonomy" id="2798579"/>
    <lineage>
        <taxon>Bacteria</taxon>
        <taxon>Bacillati</taxon>
        <taxon>Bacillota</taxon>
        <taxon>Bacilli</taxon>
        <taxon>Bacillales</taxon>
        <taxon>Paenibacillaceae</taxon>
        <taxon>Paenibacillus</taxon>
    </lineage>
</organism>
<dbReference type="InterPro" id="IPR008921">
    <property type="entry name" value="DNA_pol3_clamp-load_cplx_C"/>
</dbReference>
<dbReference type="SUPFAM" id="SSF52540">
    <property type="entry name" value="P-loop containing nucleoside triphosphate hydrolases"/>
    <property type="match status" value="1"/>
</dbReference>
<protein>
    <recommendedName>
        <fullName evidence="2">DNA polymerase III subunit delta</fullName>
        <ecNumber evidence="1">2.7.7.7</ecNumber>
    </recommendedName>
</protein>
<evidence type="ECO:0000313" key="11">
    <source>
        <dbReference type="EMBL" id="MBJ6363078.1"/>
    </source>
</evidence>
<dbReference type="Pfam" id="PF06144">
    <property type="entry name" value="DNA_pol3_delta"/>
    <property type="match status" value="1"/>
</dbReference>
<comment type="similarity">
    <text evidence="7">Belongs to the DNA polymerase HolA subunit family.</text>
</comment>
<evidence type="ECO:0000256" key="4">
    <source>
        <dbReference type="ARBA" id="ARBA00022695"/>
    </source>
</evidence>
<evidence type="ECO:0000256" key="3">
    <source>
        <dbReference type="ARBA" id="ARBA00022679"/>
    </source>
</evidence>
<dbReference type="RefSeq" id="WP_199020660.1">
    <property type="nucleotide sequence ID" value="NZ_JAELUP010000103.1"/>
</dbReference>
<proteinExistence type="inferred from homology"/>
<evidence type="ECO:0000256" key="2">
    <source>
        <dbReference type="ARBA" id="ARBA00017703"/>
    </source>
</evidence>
<comment type="caution">
    <text evidence="11">The sequence shown here is derived from an EMBL/GenBank/DDBJ whole genome shotgun (WGS) entry which is preliminary data.</text>
</comment>
<dbReference type="Gene3D" id="1.20.272.10">
    <property type="match status" value="1"/>
</dbReference>
<keyword evidence="3 11" id="KW-0808">Transferase</keyword>
<dbReference type="SUPFAM" id="SSF48019">
    <property type="entry name" value="post-AAA+ oligomerization domain-like"/>
    <property type="match status" value="1"/>
</dbReference>
<dbReference type="GO" id="GO:0003887">
    <property type="term" value="F:DNA-directed DNA polymerase activity"/>
    <property type="evidence" value="ECO:0007669"/>
    <property type="project" value="UniProtKB-KW"/>
</dbReference>
<evidence type="ECO:0000256" key="8">
    <source>
        <dbReference type="ARBA" id="ARBA00049244"/>
    </source>
</evidence>